<evidence type="ECO:0000256" key="15">
    <source>
        <dbReference type="PIRSR" id="PIRSR000724-1"/>
    </source>
</evidence>
<evidence type="ECO:0000256" key="2">
    <source>
        <dbReference type="ARBA" id="ARBA00004496"/>
    </source>
</evidence>
<dbReference type="InterPro" id="IPR015824">
    <property type="entry name" value="Phosphoglycerate_kinase_N"/>
</dbReference>
<feature type="binding site" evidence="14 16">
    <location>
        <position position="209"/>
    </location>
    <ligand>
        <name>ATP</name>
        <dbReference type="ChEBI" id="CHEBI:30616"/>
    </ligand>
</feature>
<accession>A0A4Y7R5U6</accession>
<dbReference type="EMBL" id="QFGA01000004">
    <property type="protein sequence ID" value="TEB04344.1"/>
    <property type="molecule type" value="Genomic_DNA"/>
</dbReference>
<name>A0A4Y7R5U6_9FIRM</name>
<reference evidence="18 19" key="1">
    <citation type="journal article" date="2018" name="Environ. Microbiol.">
        <title>Novel energy conservation strategies and behaviour of Pelotomaculum schinkii driving syntrophic propionate catabolism.</title>
        <authorList>
            <person name="Hidalgo-Ahumada C.A.P."/>
            <person name="Nobu M.K."/>
            <person name="Narihiro T."/>
            <person name="Tamaki H."/>
            <person name="Liu W.T."/>
            <person name="Kamagata Y."/>
            <person name="Stams A.J.M."/>
            <person name="Imachi H."/>
            <person name="Sousa D.Z."/>
        </authorList>
    </citation>
    <scope>NUCLEOTIDE SEQUENCE [LARGE SCALE GENOMIC DNA]</scope>
    <source>
        <strain evidence="18 19">HH</strain>
    </source>
</reference>
<sequence>MDRRCLHISKKTIRDIEVAGKRVLVRVDFNVPLDKNGQVTDDTRIRAALPTIEYLVQQKARIILVSHLGRPKGQVNEKYMMDPVATHLSRLLGKQVLKVDDCIGDVSRQAVERMQEGDVLLLENVRFYSEEEKNDENFARQLAELADVYVNDAFGTAHRAHASTAGVAEYLPAVAGLLMEKELEMLGRLLASPERPFLAIIGGAKVSDKIAVISNLLNRVDTLIIGGGMANTFLKAQGYDIGNSLLEVDRVDMAKTLMADAKSRGVKLLLPVDVVVALGADPNAEQAIVPVDKIPADWMALDIGPKSIEYFAGAIKTSKTVVWNGPMGVFEMAPFARGTEAIARELGGIKGITVVGGGDSVAAVTKAGVADNITHISTGGGATLEFLEGQKLPGVEALQDK</sequence>
<evidence type="ECO:0000256" key="6">
    <source>
        <dbReference type="ARBA" id="ARBA00013061"/>
    </source>
</evidence>
<keyword evidence="13 14" id="KW-0324">Glycolysis</keyword>
<dbReference type="FunFam" id="3.40.50.1260:FF:000002">
    <property type="entry name" value="Phosphoglycerate kinase"/>
    <property type="match status" value="1"/>
</dbReference>
<feature type="binding site" evidence="14">
    <location>
        <position position="44"/>
    </location>
    <ligand>
        <name>substrate</name>
    </ligand>
</feature>
<dbReference type="Gene3D" id="3.40.50.1260">
    <property type="entry name" value="Phosphoglycerate kinase, N-terminal domain"/>
    <property type="match status" value="2"/>
</dbReference>
<evidence type="ECO:0000256" key="3">
    <source>
        <dbReference type="ARBA" id="ARBA00004838"/>
    </source>
</evidence>
<evidence type="ECO:0000256" key="16">
    <source>
        <dbReference type="PIRSR" id="PIRSR000724-2"/>
    </source>
</evidence>
<evidence type="ECO:0000256" key="1">
    <source>
        <dbReference type="ARBA" id="ARBA00000642"/>
    </source>
</evidence>
<dbReference type="InterPro" id="IPR015911">
    <property type="entry name" value="Phosphoglycerate_kinase_CS"/>
</dbReference>
<evidence type="ECO:0000256" key="4">
    <source>
        <dbReference type="ARBA" id="ARBA00008982"/>
    </source>
</evidence>
<evidence type="ECO:0000256" key="10">
    <source>
        <dbReference type="ARBA" id="ARBA00022741"/>
    </source>
</evidence>
<gene>
    <name evidence="14 18" type="primary">pgk</name>
    <name evidence="18" type="ORF">Psch_04070</name>
</gene>
<feature type="binding site" evidence="14 16">
    <location>
        <begin position="357"/>
        <end position="360"/>
    </location>
    <ligand>
        <name>ATP</name>
        <dbReference type="ChEBI" id="CHEBI:30616"/>
    </ligand>
</feature>
<dbReference type="GO" id="GO:0005524">
    <property type="term" value="F:ATP binding"/>
    <property type="evidence" value="ECO:0007669"/>
    <property type="project" value="UniProtKB-KW"/>
</dbReference>
<dbReference type="SUPFAM" id="SSF53748">
    <property type="entry name" value="Phosphoglycerate kinase"/>
    <property type="match status" value="1"/>
</dbReference>
<feature type="binding site" evidence="15">
    <location>
        <position position="159"/>
    </location>
    <ligand>
        <name>(2R)-3-phosphoglycerate</name>
        <dbReference type="ChEBI" id="CHEBI:58272"/>
    </ligand>
</feature>
<dbReference type="CDD" id="cd00318">
    <property type="entry name" value="Phosphoglycerate_kinase"/>
    <property type="match status" value="1"/>
</dbReference>
<evidence type="ECO:0000256" key="13">
    <source>
        <dbReference type="ARBA" id="ARBA00023152"/>
    </source>
</evidence>
<dbReference type="FunFam" id="3.40.50.1260:FF:000007">
    <property type="entry name" value="Phosphoglycerate kinase"/>
    <property type="match status" value="1"/>
</dbReference>
<evidence type="ECO:0000256" key="8">
    <source>
        <dbReference type="ARBA" id="ARBA00022490"/>
    </source>
</evidence>
<dbReference type="EC" id="2.7.2.3" evidence="6 14"/>
<evidence type="ECO:0000256" key="11">
    <source>
        <dbReference type="ARBA" id="ARBA00022777"/>
    </source>
</evidence>
<evidence type="ECO:0000256" key="9">
    <source>
        <dbReference type="ARBA" id="ARBA00022679"/>
    </source>
</evidence>
<evidence type="ECO:0000256" key="5">
    <source>
        <dbReference type="ARBA" id="ARBA00011245"/>
    </source>
</evidence>
<feature type="binding site" evidence="14 16">
    <location>
        <position position="331"/>
    </location>
    <ligand>
        <name>ATP</name>
        <dbReference type="ChEBI" id="CHEBI:30616"/>
    </ligand>
</feature>
<feature type="binding site" evidence="14">
    <location>
        <position position="126"/>
    </location>
    <ligand>
        <name>substrate</name>
    </ligand>
</feature>
<dbReference type="PRINTS" id="PR00477">
    <property type="entry name" value="PHGLYCKINASE"/>
</dbReference>
<comment type="similarity">
    <text evidence="4 14 17">Belongs to the phosphoglycerate kinase family.</text>
</comment>
<comment type="caution">
    <text evidence="18">The sequence shown here is derived from an EMBL/GenBank/DDBJ whole genome shotgun (WGS) entry which is preliminary data.</text>
</comment>
<evidence type="ECO:0000313" key="19">
    <source>
        <dbReference type="Proteomes" id="UP000298324"/>
    </source>
</evidence>
<keyword evidence="12 14" id="KW-0067">ATP-binding</keyword>
<keyword evidence="9 14" id="KW-0808">Transferase</keyword>
<comment type="caution">
    <text evidence="14">Lacks conserved residue(s) required for the propagation of feature annotation.</text>
</comment>
<comment type="subunit">
    <text evidence="5 14">Monomer.</text>
</comment>
<evidence type="ECO:0000256" key="7">
    <source>
        <dbReference type="ARBA" id="ARBA00016471"/>
    </source>
</evidence>
<dbReference type="PIRSF" id="PIRSF000724">
    <property type="entry name" value="Pgk"/>
    <property type="match status" value="1"/>
</dbReference>
<dbReference type="InterPro" id="IPR036043">
    <property type="entry name" value="Phosphoglycerate_kinase_sf"/>
</dbReference>
<dbReference type="HAMAP" id="MF_00145">
    <property type="entry name" value="Phosphoglyc_kinase"/>
    <property type="match status" value="1"/>
</dbReference>
<keyword evidence="11 14" id="KW-0418">Kinase</keyword>
<proteinExistence type="inferred from homology"/>
<feature type="binding site" evidence="14">
    <location>
        <position position="159"/>
    </location>
    <ligand>
        <name>substrate</name>
    </ligand>
</feature>
<dbReference type="UniPathway" id="UPA00109">
    <property type="reaction ID" value="UER00185"/>
</dbReference>
<evidence type="ECO:0000256" key="12">
    <source>
        <dbReference type="ARBA" id="ARBA00022840"/>
    </source>
</evidence>
<dbReference type="GO" id="GO:0006094">
    <property type="term" value="P:gluconeogenesis"/>
    <property type="evidence" value="ECO:0007669"/>
    <property type="project" value="TreeGrafter"/>
</dbReference>
<keyword evidence="19" id="KW-1185">Reference proteome</keyword>
<dbReference type="GO" id="GO:0043531">
    <property type="term" value="F:ADP binding"/>
    <property type="evidence" value="ECO:0007669"/>
    <property type="project" value="TreeGrafter"/>
</dbReference>
<protein>
    <recommendedName>
        <fullName evidence="7 14">Phosphoglycerate kinase</fullName>
        <ecNumber evidence="6 14">2.7.2.3</ecNumber>
    </recommendedName>
</protein>
<evidence type="ECO:0000256" key="17">
    <source>
        <dbReference type="RuleBase" id="RU000532"/>
    </source>
</evidence>
<organism evidence="18 19">
    <name type="scientific">Pelotomaculum schinkii</name>
    <dbReference type="NCBI Taxonomy" id="78350"/>
    <lineage>
        <taxon>Bacteria</taxon>
        <taxon>Bacillati</taxon>
        <taxon>Bacillota</taxon>
        <taxon>Clostridia</taxon>
        <taxon>Eubacteriales</taxon>
        <taxon>Desulfotomaculaceae</taxon>
        <taxon>Pelotomaculum</taxon>
    </lineage>
</organism>
<dbReference type="InterPro" id="IPR001576">
    <property type="entry name" value="Phosphoglycerate_kinase"/>
</dbReference>
<dbReference type="AlphaFoldDB" id="A0A4Y7R5U6"/>
<dbReference type="PANTHER" id="PTHR11406">
    <property type="entry name" value="PHOSPHOGLYCERATE KINASE"/>
    <property type="match status" value="1"/>
</dbReference>
<evidence type="ECO:0000313" key="18">
    <source>
        <dbReference type="EMBL" id="TEB04344.1"/>
    </source>
</evidence>
<dbReference type="GO" id="GO:0004618">
    <property type="term" value="F:phosphoglycerate kinase activity"/>
    <property type="evidence" value="ECO:0007669"/>
    <property type="project" value="UniProtKB-UniRule"/>
</dbReference>
<dbReference type="PANTHER" id="PTHR11406:SF23">
    <property type="entry name" value="PHOSPHOGLYCERATE KINASE 1, CHLOROPLASTIC-RELATED"/>
    <property type="match status" value="1"/>
</dbReference>
<keyword evidence="10 14" id="KW-0547">Nucleotide-binding</keyword>
<comment type="catalytic activity">
    <reaction evidence="1 14 17">
        <text>(2R)-3-phosphoglycerate + ATP = (2R)-3-phospho-glyceroyl phosphate + ADP</text>
        <dbReference type="Rhea" id="RHEA:14801"/>
        <dbReference type="ChEBI" id="CHEBI:30616"/>
        <dbReference type="ChEBI" id="CHEBI:57604"/>
        <dbReference type="ChEBI" id="CHEBI:58272"/>
        <dbReference type="ChEBI" id="CHEBI:456216"/>
        <dbReference type="EC" id="2.7.2.3"/>
    </reaction>
</comment>
<dbReference type="Proteomes" id="UP000298324">
    <property type="component" value="Unassembled WGS sequence"/>
</dbReference>
<dbReference type="PROSITE" id="PS00111">
    <property type="entry name" value="PGLYCERATE_KINASE"/>
    <property type="match status" value="1"/>
</dbReference>
<evidence type="ECO:0000256" key="14">
    <source>
        <dbReference type="HAMAP-Rule" id="MF_00145"/>
    </source>
</evidence>
<keyword evidence="8 14" id="KW-0963">Cytoplasm</keyword>
<feature type="binding site" evidence="14 15">
    <location>
        <begin position="67"/>
        <end position="70"/>
    </location>
    <ligand>
        <name>substrate</name>
    </ligand>
</feature>
<dbReference type="GO" id="GO:0006096">
    <property type="term" value="P:glycolytic process"/>
    <property type="evidence" value="ECO:0007669"/>
    <property type="project" value="UniProtKB-UniRule"/>
</dbReference>
<dbReference type="Pfam" id="PF00162">
    <property type="entry name" value="PGK"/>
    <property type="match status" value="1"/>
</dbReference>
<comment type="subcellular location">
    <subcellularLocation>
        <location evidence="2 14">Cytoplasm</location>
    </subcellularLocation>
</comment>
<feature type="binding site" evidence="15">
    <location>
        <position position="44"/>
    </location>
    <ligand>
        <name>(2R)-3-phosphoglycerate</name>
        <dbReference type="ChEBI" id="CHEBI:58272"/>
    </ligand>
</feature>
<feature type="binding site" evidence="14 15">
    <location>
        <begin position="28"/>
        <end position="30"/>
    </location>
    <ligand>
        <name>substrate</name>
    </ligand>
</feature>
<comment type="pathway">
    <text evidence="3 14">Carbohydrate degradation; glycolysis; pyruvate from D-glyceraldehyde 3-phosphate: step 2/5.</text>
</comment>
<dbReference type="GO" id="GO:0005829">
    <property type="term" value="C:cytosol"/>
    <property type="evidence" value="ECO:0007669"/>
    <property type="project" value="TreeGrafter"/>
</dbReference>
<feature type="binding site" evidence="15">
    <location>
        <position position="126"/>
    </location>
    <ligand>
        <name>(2R)-3-phosphoglycerate</name>
        <dbReference type="ChEBI" id="CHEBI:58272"/>
    </ligand>
</feature>